<dbReference type="SUPFAM" id="SSF53633">
    <property type="entry name" value="Carbamate kinase-like"/>
    <property type="match status" value="1"/>
</dbReference>
<dbReference type="EMBL" id="LAZR01000901">
    <property type="protein sequence ID" value="KKN55068.1"/>
    <property type="molecule type" value="Genomic_DNA"/>
</dbReference>
<dbReference type="Gene3D" id="3.40.1160.10">
    <property type="entry name" value="Acetylglutamate kinase-like"/>
    <property type="match status" value="1"/>
</dbReference>
<protein>
    <recommendedName>
        <fullName evidence="1">Aspartate/glutamate/uridylate kinase domain-containing protein</fullName>
    </recommendedName>
</protein>
<feature type="domain" description="Aspartate/glutamate/uridylate kinase" evidence="1">
    <location>
        <begin position="8"/>
        <end position="186"/>
    </location>
</feature>
<sequence length="243" mass="28102">MIMEYTSVIFKIGGKILEDFEDLNSILSQLTQLYDNGRIQKIILIPGGGTLANFIRKVYSELKLTEELGHWMGVISMNYNGIEIGKKFPKLDVIEDINRLKKLDKCLCIFLPYQFLKETDRLPHSWDVTSDSITLFLAKELELHHCFLIKDIDGILNSENQIMKELSTSEYKSMKESGKLSKFESIEEELKNQSKPVDSYLTTLIEKWKISCVILNGKSNNQRIKDYFDESKPNSEKIFSIIK</sequence>
<comment type="caution">
    <text evidence="2">The sequence shown here is derived from an EMBL/GenBank/DDBJ whole genome shotgun (WGS) entry which is preliminary data.</text>
</comment>
<name>A0A0F9UN73_9ZZZZ</name>
<reference evidence="2" key="1">
    <citation type="journal article" date="2015" name="Nature">
        <title>Complex archaea that bridge the gap between prokaryotes and eukaryotes.</title>
        <authorList>
            <person name="Spang A."/>
            <person name="Saw J.H."/>
            <person name="Jorgensen S.L."/>
            <person name="Zaremba-Niedzwiedzka K."/>
            <person name="Martijn J."/>
            <person name="Lind A.E."/>
            <person name="van Eijk R."/>
            <person name="Schleper C."/>
            <person name="Guy L."/>
            <person name="Ettema T.J."/>
        </authorList>
    </citation>
    <scope>NUCLEOTIDE SEQUENCE</scope>
</reference>
<dbReference type="AlphaFoldDB" id="A0A0F9UN73"/>
<evidence type="ECO:0000313" key="2">
    <source>
        <dbReference type="EMBL" id="KKN55068.1"/>
    </source>
</evidence>
<dbReference type="InterPro" id="IPR001048">
    <property type="entry name" value="Asp/Glu/Uridylate_kinase"/>
</dbReference>
<proteinExistence type="predicted"/>
<evidence type="ECO:0000259" key="1">
    <source>
        <dbReference type="Pfam" id="PF00696"/>
    </source>
</evidence>
<accession>A0A0F9UN73</accession>
<dbReference type="Pfam" id="PF00696">
    <property type="entry name" value="AA_kinase"/>
    <property type="match status" value="1"/>
</dbReference>
<organism evidence="2">
    <name type="scientific">marine sediment metagenome</name>
    <dbReference type="NCBI Taxonomy" id="412755"/>
    <lineage>
        <taxon>unclassified sequences</taxon>
        <taxon>metagenomes</taxon>
        <taxon>ecological metagenomes</taxon>
    </lineage>
</organism>
<gene>
    <name evidence="2" type="ORF">LCGC14_0585890</name>
</gene>
<dbReference type="InterPro" id="IPR036393">
    <property type="entry name" value="AceGlu_kinase-like_sf"/>
</dbReference>